<evidence type="ECO:0000256" key="2">
    <source>
        <dbReference type="SAM" id="Phobius"/>
    </source>
</evidence>
<reference evidence="3" key="1">
    <citation type="submission" date="2023-06" db="EMBL/GenBank/DDBJ databases">
        <authorList>
            <consortium name="Lawrence Berkeley National Laboratory"/>
            <person name="Ahrendt S."/>
            <person name="Sahu N."/>
            <person name="Indic B."/>
            <person name="Wong-Bajracharya J."/>
            <person name="Merenyi Z."/>
            <person name="Ke H.-M."/>
            <person name="Monk M."/>
            <person name="Kocsube S."/>
            <person name="Drula E."/>
            <person name="Lipzen A."/>
            <person name="Balint B."/>
            <person name="Henrissat B."/>
            <person name="Andreopoulos B."/>
            <person name="Martin F.M."/>
            <person name="Harder C.B."/>
            <person name="Rigling D."/>
            <person name="Ford K.L."/>
            <person name="Foster G.D."/>
            <person name="Pangilinan J."/>
            <person name="Papanicolaou A."/>
            <person name="Barry K."/>
            <person name="LaButti K."/>
            <person name="Viragh M."/>
            <person name="Koriabine M."/>
            <person name="Yan M."/>
            <person name="Riley R."/>
            <person name="Champramary S."/>
            <person name="Plett K.L."/>
            <person name="Tsai I.J."/>
            <person name="Slot J."/>
            <person name="Sipos G."/>
            <person name="Plett J."/>
            <person name="Nagy L.G."/>
            <person name="Grigoriev I.V."/>
        </authorList>
    </citation>
    <scope>NUCLEOTIDE SEQUENCE</scope>
    <source>
        <strain evidence="3">HWK02</strain>
    </source>
</reference>
<protein>
    <submittedName>
        <fullName evidence="3">Uncharacterized protein</fullName>
    </submittedName>
</protein>
<comment type="caution">
    <text evidence="3">The sequence shown here is derived from an EMBL/GenBank/DDBJ whole genome shotgun (WGS) entry which is preliminary data.</text>
</comment>
<evidence type="ECO:0000313" key="3">
    <source>
        <dbReference type="EMBL" id="KAK0502764.1"/>
    </source>
</evidence>
<organism evidence="3 4">
    <name type="scientific">Armillaria luteobubalina</name>
    <dbReference type="NCBI Taxonomy" id="153913"/>
    <lineage>
        <taxon>Eukaryota</taxon>
        <taxon>Fungi</taxon>
        <taxon>Dikarya</taxon>
        <taxon>Basidiomycota</taxon>
        <taxon>Agaricomycotina</taxon>
        <taxon>Agaricomycetes</taxon>
        <taxon>Agaricomycetidae</taxon>
        <taxon>Agaricales</taxon>
        <taxon>Marasmiineae</taxon>
        <taxon>Physalacriaceae</taxon>
        <taxon>Armillaria</taxon>
    </lineage>
</organism>
<dbReference type="AlphaFoldDB" id="A0AA39QI70"/>
<proteinExistence type="predicted"/>
<feature type="region of interest" description="Disordered" evidence="1">
    <location>
        <begin position="125"/>
        <end position="160"/>
    </location>
</feature>
<evidence type="ECO:0000313" key="4">
    <source>
        <dbReference type="Proteomes" id="UP001175228"/>
    </source>
</evidence>
<dbReference type="EMBL" id="JAUEPU010000004">
    <property type="protein sequence ID" value="KAK0502764.1"/>
    <property type="molecule type" value="Genomic_DNA"/>
</dbReference>
<sequence length="252" mass="27235">MKPYKVSYRSNRPCMSFPFFPLCTFITLLPLVLSLNGLRAPEALQSTSISLRGMGQENFDSDCLGAFLTNMLQGSVKVTTKNRTTDNFAADRSIDITFNLTSPSGKDCNLLAWLLPEPCPCSDKVEHPNGDDKHTTSKSNSESGASRTTTPAVMTSSSGPGATSTFVMMGMMPIESTIPSSLPSETTSPGQSTTKAIPTEAIVAIAVGAFAFLLSVSLAFFVWRRRSRQKAKESAPSRIFWRSLDKKSSPVA</sequence>
<dbReference type="Proteomes" id="UP001175228">
    <property type="component" value="Unassembled WGS sequence"/>
</dbReference>
<dbReference type="CDD" id="cd12087">
    <property type="entry name" value="TM_EGFR-like"/>
    <property type="match status" value="1"/>
</dbReference>
<feature type="transmembrane region" description="Helical" evidence="2">
    <location>
        <begin position="201"/>
        <end position="223"/>
    </location>
</feature>
<keyword evidence="2" id="KW-1133">Transmembrane helix</keyword>
<feature type="compositionally biased region" description="Polar residues" evidence="1">
    <location>
        <begin position="137"/>
        <end position="160"/>
    </location>
</feature>
<keyword evidence="4" id="KW-1185">Reference proteome</keyword>
<gene>
    <name evidence="3" type="ORF">EDD18DRAFT_1421003</name>
</gene>
<keyword evidence="2" id="KW-0472">Membrane</keyword>
<feature type="compositionally biased region" description="Basic and acidic residues" evidence="1">
    <location>
        <begin position="125"/>
        <end position="135"/>
    </location>
</feature>
<evidence type="ECO:0000256" key="1">
    <source>
        <dbReference type="SAM" id="MobiDB-lite"/>
    </source>
</evidence>
<keyword evidence="2" id="KW-0812">Transmembrane</keyword>
<accession>A0AA39QI70</accession>
<name>A0AA39QI70_9AGAR</name>